<protein>
    <submittedName>
        <fullName evidence="4">ABC-type amino acid transport substrate-binding protein</fullName>
    </submittedName>
</protein>
<dbReference type="Pfam" id="PF00497">
    <property type="entry name" value="SBP_bac_3"/>
    <property type="match status" value="1"/>
</dbReference>
<dbReference type="SMART" id="SM00062">
    <property type="entry name" value="PBPb"/>
    <property type="match status" value="1"/>
</dbReference>
<evidence type="ECO:0000256" key="2">
    <source>
        <dbReference type="SAM" id="SignalP"/>
    </source>
</evidence>
<reference evidence="4 5" key="1">
    <citation type="submission" date="2017-04" db="EMBL/GenBank/DDBJ databases">
        <authorList>
            <person name="Afonso C.L."/>
            <person name="Miller P.J."/>
            <person name="Scott M.A."/>
            <person name="Spackman E."/>
            <person name="Goraichik I."/>
            <person name="Dimitrov K.M."/>
            <person name="Suarez D.L."/>
            <person name="Swayne D.E."/>
        </authorList>
    </citation>
    <scope>NUCLEOTIDE SEQUENCE [LARGE SCALE GENOMIC DNA]</scope>
    <source>
        <strain evidence="4 5">KR-140</strain>
    </source>
</reference>
<sequence length="262" mass="28886">MKALTRRWRLIVLCAGIFGGISSQAHARNLADIVKARSIKVGILTDVPSLNQASGNKRIGFEVALMDKFAKSLKISVVWVKTDSKSIKNDLTSNKIDLLLPQRELLSSPLPSGISNSAPYYCSGAVILTRDTAIKNSSGLLDKKIAIQPGKSYFDYLKRLSLEKNANVGRDVNTTILDLIYKNADVVIVDKLAALQAIGVYPKANLKMSHLLWATQFNALVNSKDTTLVEAFNRFIKKIVDTGEYEQLSQPYFAESVRCSGY</sequence>
<dbReference type="SUPFAM" id="SSF53850">
    <property type="entry name" value="Periplasmic binding protein-like II"/>
    <property type="match status" value="1"/>
</dbReference>
<dbReference type="PANTHER" id="PTHR35936:SF17">
    <property type="entry name" value="ARGININE-BINDING EXTRACELLULAR PROTEIN ARTP"/>
    <property type="match status" value="1"/>
</dbReference>
<dbReference type="Gene3D" id="3.40.190.10">
    <property type="entry name" value="Periplasmic binding protein-like II"/>
    <property type="match status" value="2"/>
</dbReference>
<evidence type="ECO:0000313" key="4">
    <source>
        <dbReference type="EMBL" id="SMB85119.1"/>
    </source>
</evidence>
<evidence type="ECO:0000259" key="3">
    <source>
        <dbReference type="SMART" id="SM00062"/>
    </source>
</evidence>
<gene>
    <name evidence="4" type="ORF">SAMN00790413_03269</name>
</gene>
<feature type="signal peptide" evidence="2">
    <location>
        <begin position="1"/>
        <end position="27"/>
    </location>
</feature>
<keyword evidence="5" id="KW-1185">Reference proteome</keyword>
<feature type="chain" id="PRO_5012935642" evidence="2">
    <location>
        <begin position="28"/>
        <end position="262"/>
    </location>
</feature>
<dbReference type="InterPro" id="IPR001638">
    <property type="entry name" value="Solute-binding_3/MltF_N"/>
</dbReference>
<name>A0A1W1UVV1_9DEIO</name>
<organism evidence="4 5">
    <name type="scientific">Deinococcus hopiensis KR-140</name>
    <dbReference type="NCBI Taxonomy" id="695939"/>
    <lineage>
        <taxon>Bacteria</taxon>
        <taxon>Thermotogati</taxon>
        <taxon>Deinococcota</taxon>
        <taxon>Deinococci</taxon>
        <taxon>Deinococcales</taxon>
        <taxon>Deinococcaceae</taxon>
        <taxon>Deinococcus</taxon>
    </lineage>
</organism>
<dbReference type="PANTHER" id="PTHR35936">
    <property type="entry name" value="MEMBRANE-BOUND LYTIC MUREIN TRANSGLYCOSYLASE F"/>
    <property type="match status" value="1"/>
</dbReference>
<dbReference type="Proteomes" id="UP000192582">
    <property type="component" value="Unassembled WGS sequence"/>
</dbReference>
<evidence type="ECO:0000313" key="5">
    <source>
        <dbReference type="Proteomes" id="UP000192582"/>
    </source>
</evidence>
<dbReference type="OrthoDB" id="368476at2"/>
<feature type="domain" description="Solute-binding protein family 3/N-terminal" evidence="3">
    <location>
        <begin position="38"/>
        <end position="256"/>
    </location>
</feature>
<keyword evidence="1 2" id="KW-0732">Signal</keyword>
<proteinExistence type="predicted"/>
<accession>A0A1W1UVV1</accession>
<dbReference type="AlphaFoldDB" id="A0A1W1UVV1"/>
<dbReference type="EMBL" id="FWWU01000008">
    <property type="protein sequence ID" value="SMB85119.1"/>
    <property type="molecule type" value="Genomic_DNA"/>
</dbReference>
<evidence type="ECO:0000256" key="1">
    <source>
        <dbReference type="ARBA" id="ARBA00022729"/>
    </source>
</evidence>
<dbReference type="RefSeq" id="WP_084047195.1">
    <property type="nucleotide sequence ID" value="NZ_FWWU01000008.1"/>
</dbReference>
<dbReference type="STRING" id="695939.SAMN00790413_03269"/>